<gene>
    <name evidence="2" type="ORF">FOZ60_017376</name>
</gene>
<evidence type="ECO:0000256" key="1">
    <source>
        <dbReference type="SAM" id="SignalP"/>
    </source>
</evidence>
<dbReference type="AlphaFoldDB" id="A0A7J6P2V5"/>
<feature type="chain" id="PRO_5029793305" evidence="1">
    <location>
        <begin position="18"/>
        <end position="553"/>
    </location>
</feature>
<evidence type="ECO:0000313" key="3">
    <source>
        <dbReference type="Proteomes" id="UP000541610"/>
    </source>
</evidence>
<dbReference type="EMBL" id="JABANP010000099">
    <property type="protein sequence ID" value="KAF4690422.1"/>
    <property type="molecule type" value="Genomic_DNA"/>
</dbReference>
<sequence length="553" mass="61388">MPMFVLLLAVKVSGLGASAFTMGNVRMQLKTTHFCNLDLIDEKGKPVPCHISKAVETEGLVLPGMDDGKSITVLQDVFVAKDGQAVVQASPSHPYQYLVMSQNETHSETRQLYNKSAFLIEHRARREGDAPSVRKLGINQTLREDGWVYRGLVEQDGQKLNKWVRKGVEGIDPKSGFNFTAFAQTGLISNSWTVYLDEAETKIVKLLGTNTFENDKVYLETVVPHWEELDGKVDLNDAMQQIYSAYDIVSHSPKPPSENQAPQLDDRLIRTRLVGEEARLFFNRGEDLEWRPRTSLIRGRSSLAPIDFFRIVNGTAAHKYFLAKPHNDTLRTAIKFELPPTCKDGALSVAPYCLYVDFVSNASLLGIDFYMAFADTEQILNRAHLNVTVHLKQPESTVMAFAFEAGGCAVVWKRGIGFAMLLIQVCLTGADSGDHLIQPDKVTRAGKIAMSVSLVIEVSIFPVLKVGLHGEVDVSATVNNDIKAHGELGIDVSALVVGAGVSVDIFGNTVNHKSNIWKFQSHVNLNVWVNVLVYSHNWPWSWTIWEAGPVTLR</sequence>
<protein>
    <submittedName>
        <fullName evidence="2">Uncharacterized protein</fullName>
    </submittedName>
</protein>
<feature type="signal peptide" evidence="1">
    <location>
        <begin position="1"/>
        <end position="17"/>
    </location>
</feature>
<keyword evidence="1" id="KW-0732">Signal</keyword>
<reference evidence="2 3" key="1">
    <citation type="submission" date="2020-04" db="EMBL/GenBank/DDBJ databases">
        <title>Perkinsus olseni comparative genomics.</title>
        <authorList>
            <person name="Bogema D.R."/>
        </authorList>
    </citation>
    <scope>NUCLEOTIDE SEQUENCE [LARGE SCALE GENOMIC DNA]</scope>
    <source>
        <strain evidence="2">00978-12</strain>
    </source>
</reference>
<accession>A0A7J6P2V5</accession>
<comment type="caution">
    <text evidence="2">The sequence shown here is derived from an EMBL/GenBank/DDBJ whole genome shotgun (WGS) entry which is preliminary data.</text>
</comment>
<name>A0A7J6P2V5_PEROL</name>
<evidence type="ECO:0000313" key="2">
    <source>
        <dbReference type="EMBL" id="KAF4690422.1"/>
    </source>
</evidence>
<dbReference type="Proteomes" id="UP000541610">
    <property type="component" value="Unassembled WGS sequence"/>
</dbReference>
<dbReference type="InterPro" id="IPR046628">
    <property type="entry name" value="DUF6740"/>
</dbReference>
<dbReference type="OrthoDB" id="434122at2759"/>
<organism evidence="2 3">
    <name type="scientific">Perkinsus olseni</name>
    <name type="common">Perkinsus atlanticus</name>
    <dbReference type="NCBI Taxonomy" id="32597"/>
    <lineage>
        <taxon>Eukaryota</taxon>
        <taxon>Sar</taxon>
        <taxon>Alveolata</taxon>
        <taxon>Perkinsozoa</taxon>
        <taxon>Perkinsea</taxon>
        <taxon>Perkinsida</taxon>
        <taxon>Perkinsidae</taxon>
        <taxon>Perkinsus</taxon>
    </lineage>
</organism>
<proteinExistence type="predicted"/>
<dbReference type="Pfam" id="PF20525">
    <property type="entry name" value="DUF6740"/>
    <property type="match status" value="1"/>
</dbReference>